<evidence type="ECO:0000313" key="2">
    <source>
        <dbReference type="EMBL" id="CAG8769315.1"/>
    </source>
</evidence>
<dbReference type="AlphaFoldDB" id="A0A9N9J813"/>
<feature type="non-terminal residue" evidence="2">
    <location>
        <position position="97"/>
    </location>
</feature>
<reference evidence="2" key="1">
    <citation type="submission" date="2021-06" db="EMBL/GenBank/DDBJ databases">
        <authorList>
            <person name="Kallberg Y."/>
            <person name="Tangrot J."/>
            <person name="Rosling A."/>
        </authorList>
    </citation>
    <scope>NUCLEOTIDE SEQUENCE</scope>
    <source>
        <strain evidence="2">FL130A</strain>
    </source>
</reference>
<sequence length="97" mass="10918">MDIDSEPTTRSQQANEHPPNAYQEENQIGQIIPTKYAEETIIIVNATKIYITNAESKDTTNLTAKKPNVTIVTNMDTLKHSVKKKTYGTKTRNKPVD</sequence>
<evidence type="ECO:0000313" key="3">
    <source>
        <dbReference type="Proteomes" id="UP000789508"/>
    </source>
</evidence>
<protein>
    <submittedName>
        <fullName evidence="2">9525_t:CDS:1</fullName>
    </submittedName>
</protein>
<dbReference type="Proteomes" id="UP000789508">
    <property type="component" value="Unassembled WGS sequence"/>
</dbReference>
<proteinExistence type="predicted"/>
<name>A0A9N9J813_9GLOM</name>
<evidence type="ECO:0000256" key="1">
    <source>
        <dbReference type="SAM" id="MobiDB-lite"/>
    </source>
</evidence>
<comment type="caution">
    <text evidence="2">The sequence shown here is derived from an EMBL/GenBank/DDBJ whole genome shotgun (WGS) entry which is preliminary data.</text>
</comment>
<dbReference type="EMBL" id="CAJVPS010051348">
    <property type="protein sequence ID" value="CAG8769315.1"/>
    <property type="molecule type" value="Genomic_DNA"/>
</dbReference>
<accession>A0A9N9J813</accession>
<gene>
    <name evidence="2" type="ORF">ALEPTO_LOCUS14056</name>
</gene>
<keyword evidence="3" id="KW-1185">Reference proteome</keyword>
<organism evidence="2 3">
    <name type="scientific">Ambispora leptoticha</name>
    <dbReference type="NCBI Taxonomy" id="144679"/>
    <lineage>
        <taxon>Eukaryota</taxon>
        <taxon>Fungi</taxon>
        <taxon>Fungi incertae sedis</taxon>
        <taxon>Mucoromycota</taxon>
        <taxon>Glomeromycotina</taxon>
        <taxon>Glomeromycetes</taxon>
        <taxon>Archaeosporales</taxon>
        <taxon>Ambisporaceae</taxon>
        <taxon>Ambispora</taxon>
    </lineage>
</organism>
<feature type="compositionally biased region" description="Polar residues" evidence="1">
    <location>
        <begin position="1"/>
        <end position="15"/>
    </location>
</feature>
<feature type="region of interest" description="Disordered" evidence="1">
    <location>
        <begin position="1"/>
        <end position="27"/>
    </location>
</feature>